<dbReference type="STRING" id="67767.A0A0J7K9F9"/>
<proteinExistence type="predicted"/>
<dbReference type="PaxDb" id="67767-A0A0J7K9F9"/>
<evidence type="ECO:0000313" key="4">
    <source>
        <dbReference type="Proteomes" id="UP000036403"/>
    </source>
</evidence>
<dbReference type="InterPro" id="IPR013103">
    <property type="entry name" value="RVT_2"/>
</dbReference>
<evidence type="ECO:0000256" key="1">
    <source>
        <dbReference type="SAM" id="MobiDB-lite"/>
    </source>
</evidence>
<evidence type="ECO:0000259" key="2">
    <source>
        <dbReference type="Pfam" id="PF07727"/>
    </source>
</evidence>
<dbReference type="EMBL" id="LBMM01011097">
    <property type="protein sequence ID" value="KMQ87033.1"/>
    <property type="molecule type" value="Genomic_DNA"/>
</dbReference>
<protein>
    <submittedName>
        <fullName evidence="3">Gag-pol polyprotein</fullName>
    </submittedName>
</protein>
<feature type="region of interest" description="Disordered" evidence="1">
    <location>
        <begin position="1"/>
        <end position="28"/>
    </location>
</feature>
<dbReference type="OrthoDB" id="7696924at2759"/>
<dbReference type="AlphaFoldDB" id="A0A0J7K9F9"/>
<name>A0A0J7K9F9_LASNI</name>
<evidence type="ECO:0000313" key="3">
    <source>
        <dbReference type="EMBL" id="KMQ87033.1"/>
    </source>
</evidence>
<feature type="domain" description="Reverse transcriptase Ty1/copia-type" evidence="2">
    <location>
        <begin position="83"/>
        <end position="154"/>
    </location>
</feature>
<dbReference type="Pfam" id="PF07727">
    <property type="entry name" value="RVT_2"/>
    <property type="match status" value="1"/>
</dbReference>
<dbReference type="Proteomes" id="UP000036403">
    <property type="component" value="Unassembled WGS sequence"/>
</dbReference>
<gene>
    <name evidence="3" type="ORF">RF55_13803</name>
</gene>
<sequence length="155" mass="17772">MQLMKFQETDNPRNVQPQEEEEREEAPRRMIHTNRGILPKRYAPGSMMVQHGEPTCKEEALSGPDADAWKIAMDDEIKSLQKNGTWVLEKIPNGTKTIGYKWVFKLKKFADKRPDRVKARLVAQGFSQKYGTDYNEVFAPVVKHTTLRVLLSIAG</sequence>
<comment type="caution">
    <text evidence="3">The sequence shown here is derived from an EMBL/GenBank/DDBJ whole genome shotgun (WGS) entry which is preliminary data.</text>
</comment>
<organism evidence="3 4">
    <name type="scientific">Lasius niger</name>
    <name type="common">Black garden ant</name>
    <dbReference type="NCBI Taxonomy" id="67767"/>
    <lineage>
        <taxon>Eukaryota</taxon>
        <taxon>Metazoa</taxon>
        <taxon>Ecdysozoa</taxon>
        <taxon>Arthropoda</taxon>
        <taxon>Hexapoda</taxon>
        <taxon>Insecta</taxon>
        <taxon>Pterygota</taxon>
        <taxon>Neoptera</taxon>
        <taxon>Endopterygota</taxon>
        <taxon>Hymenoptera</taxon>
        <taxon>Apocrita</taxon>
        <taxon>Aculeata</taxon>
        <taxon>Formicoidea</taxon>
        <taxon>Formicidae</taxon>
        <taxon>Formicinae</taxon>
        <taxon>Lasius</taxon>
        <taxon>Lasius</taxon>
    </lineage>
</organism>
<keyword evidence="4" id="KW-1185">Reference proteome</keyword>
<accession>A0A0J7K9F9</accession>
<reference evidence="3 4" key="1">
    <citation type="submission" date="2015-04" db="EMBL/GenBank/DDBJ databases">
        <title>Lasius niger genome sequencing.</title>
        <authorList>
            <person name="Konorov E.A."/>
            <person name="Nikitin M.A."/>
            <person name="Kirill M.V."/>
            <person name="Chang P."/>
        </authorList>
    </citation>
    <scope>NUCLEOTIDE SEQUENCE [LARGE SCALE GENOMIC DNA]</scope>
    <source>
        <tissue evidence="3">Whole</tissue>
    </source>
</reference>